<dbReference type="AlphaFoldDB" id="A0A811V6W1"/>
<organism evidence="1 2">
    <name type="scientific">Ceratitis capitata</name>
    <name type="common">Mediterranean fruit fly</name>
    <name type="synonym">Tephritis capitata</name>
    <dbReference type="NCBI Taxonomy" id="7213"/>
    <lineage>
        <taxon>Eukaryota</taxon>
        <taxon>Metazoa</taxon>
        <taxon>Ecdysozoa</taxon>
        <taxon>Arthropoda</taxon>
        <taxon>Hexapoda</taxon>
        <taxon>Insecta</taxon>
        <taxon>Pterygota</taxon>
        <taxon>Neoptera</taxon>
        <taxon>Endopterygota</taxon>
        <taxon>Diptera</taxon>
        <taxon>Brachycera</taxon>
        <taxon>Muscomorpha</taxon>
        <taxon>Tephritoidea</taxon>
        <taxon>Tephritidae</taxon>
        <taxon>Ceratitis</taxon>
        <taxon>Ceratitis</taxon>
    </lineage>
</organism>
<comment type="caution">
    <text evidence="1">The sequence shown here is derived from an EMBL/GenBank/DDBJ whole genome shotgun (WGS) entry which is preliminary data.</text>
</comment>
<reference evidence="1" key="1">
    <citation type="submission" date="2020-11" db="EMBL/GenBank/DDBJ databases">
        <authorList>
            <person name="Whitehead M."/>
        </authorList>
    </citation>
    <scope>NUCLEOTIDE SEQUENCE</scope>
    <source>
        <strain evidence="1">EGII</strain>
    </source>
</reference>
<accession>A0A811V6W1</accession>
<gene>
    <name evidence="1" type="ORF">CCAP1982_LOCUS13916</name>
</gene>
<protein>
    <submittedName>
        <fullName evidence="1">(Mediterranean fruit fly) hypothetical protein</fullName>
    </submittedName>
</protein>
<dbReference type="Proteomes" id="UP000606786">
    <property type="component" value="Unassembled WGS sequence"/>
</dbReference>
<evidence type="ECO:0000313" key="2">
    <source>
        <dbReference type="Proteomes" id="UP000606786"/>
    </source>
</evidence>
<keyword evidence="2" id="KW-1185">Reference proteome</keyword>
<proteinExistence type="predicted"/>
<sequence>MNDLTEQQVFHSLICIELDFRKRTAGVAVLLKEVQRSQNKVSPSSFDSINSFNRNRRTWIQEHCREGRSSYGDQELKLENILHRFRRCSLNVNDSNKQQHSSGNKFSSWQSAVSSQQQPRQFIVVSNRNVSDSPQVWHSVVAAAKRGVTRTPTRTNAD</sequence>
<evidence type="ECO:0000313" key="1">
    <source>
        <dbReference type="EMBL" id="CAD7005556.1"/>
    </source>
</evidence>
<dbReference type="EMBL" id="CAJHJT010000034">
    <property type="protein sequence ID" value="CAD7005556.1"/>
    <property type="molecule type" value="Genomic_DNA"/>
</dbReference>
<name>A0A811V6W1_CERCA</name>